<name>A0A2P2PAB1_RHIMU</name>
<protein>
    <submittedName>
        <fullName evidence="1">Uncharacterized protein</fullName>
    </submittedName>
</protein>
<dbReference type="AlphaFoldDB" id="A0A2P2PAB1"/>
<accession>A0A2P2PAB1</accession>
<proteinExistence type="predicted"/>
<sequence>MQKFFAKKIRKVCVPVCGHVSMGCTLYRYKYYTMTYSKAYLQVFEKRRNR</sequence>
<dbReference type="EMBL" id="GGEC01071089">
    <property type="protein sequence ID" value="MBX51573.1"/>
    <property type="molecule type" value="Transcribed_RNA"/>
</dbReference>
<dbReference type="PROSITE" id="PS51257">
    <property type="entry name" value="PROKAR_LIPOPROTEIN"/>
    <property type="match status" value="1"/>
</dbReference>
<reference evidence="1" key="1">
    <citation type="submission" date="2018-02" db="EMBL/GenBank/DDBJ databases">
        <title>Rhizophora mucronata_Transcriptome.</title>
        <authorList>
            <person name="Meera S.P."/>
            <person name="Sreeshan A."/>
            <person name="Augustine A."/>
        </authorList>
    </citation>
    <scope>NUCLEOTIDE SEQUENCE</scope>
    <source>
        <tissue evidence="1">Leaf</tissue>
    </source>
</reference>
<organism evidence="1">
    <name type="scientific">Rhizophora mucronata</name>
    <name type="common">Asiatic mangrove</name>
    <dbReference type="NCBI Taxonomy" id="61149"/>
    <lineage>
        <taxon>Eukaryota</taxon>
        <taxon>Viridiplantae</taxon>
        <taxon>Streptophyta</taxon>
        <taxon>Embryophyta</taxon>
        <taxon>Tracheophyta</taxon>
        <taxon>Spermatophyta</taxon>
        <taxon>Magnoliopsida</taxon>
        <taxon>eudicotyledons</taxon>
        <taxon>Gunneridae</taxon>
        <taxon>Pentapetalae</taxon>
        <taxon>rosids</taxon>
        <taxon>fabids</taxon>
        <taxon>Malpighiales</taxon>
        <taxon>Rhizophoraceae</taxon>
        <taxon>Rhizophora</taxon>
    </lineage>
</organism>
<evidence type="ECO:0000313" key="1">
    <source>
        <dbReference type="EMBL" id="MBX51573.1"/>
    </source>
</evidence>